<comment type="similarity">
    <text evidence="1">Belongs to the TonB-dependent receptor family.</text>
</comment>
<reference evidence="4 5" key="2">
    <citation type="submission" date="2023-06" db="EMBL/GenBank/DDBJ databases">
        <title>Complete Genome Sequence of Flavobacterium keumense K3R-10.</title>
        <authorList>
            <person name="Jeong H."/>
            <person name="Jhang S.Y."/>
            <person name="Kim J.N."/>
        </authorList>
    </citation>
    <scope>NUCLEOTIDE SEQUENCE [LARGE SCALE GENOMIC DNA]</scope>
    <source>
        <strain evidence="4 5">K3R-10</strain>
    </source>
</reference>
<comment type="subcellular location">
    <subcellularLocation>
        <location evidence="1">Cell outer membrane</location>
        <topology evidence="1">Multi-pass membrane protein</topology>
    </subcellularLocation>
</comment>
<keyword evidence="1" id="KW-1134">Transmembrane beta strand</keyword>
<evidence type="ECO:0000256" key="2">
    <source>
        <dbReference type="SAM" id="SignalP"/>
    </source>
</evidence>
<keyword evidence="2" id="KW-0732">Signal</keyword>
<keyword evidence="4" id="KW-0675">Receptor</keyword>
<dbReference type="InterPro" id="IPR012910">
    <property type="entry name" value="Plug_dom"/>
</dbReference>
<name>A0ABY8N617_9FLAO</name>
<keyword evidence="1" id="KW-0472">Membrane</keyword>
<dbReference type="EMBL" id="CP092332">
    <property type="protein sequence ID" value="WGK95093.1"/>
    <property type="molecule type" value="Genomic_DNA"/>
</dbReference>
<evidence type="ECO:0000256" key="1">
    <source>
        <dbReference type="PROSITE-ProRule" id="PRU01360"/>
    </source>
</evidence>
<feature type="chain" id="PRO_5047273902" evidence="2">
    <location>
        <begin position="21"/>
        <end position="207"/>
    </location>
</feature>
<sequence length="207" mass="22863">MKKIKKIIFALLLVVNYTNAQTTLTGKILNYKNKPVQGAVMYLDSVETKVVSNKLGEFSLVVPENVKNIKVHSKKYGWLSSAYAKETKMDFMYLAPAPSEDKLVTPPNGLKPEKDKNTVSYRTIYDMIRGRIAGVVVQPDNTIIIRGINSIKNNAEPLFIVDGNVVSSIDFIVPNEVKSITVLKDAEASIYGSRGASGVLVIKLKNE</sequence>
<keyword evidence="1" id="KW-0813">Transport</keyword>
<dbReference type="PROSITE" id="PS52016">
    <property type="entry name" value="TONB_DEPENDENT_REC_3"/>
    <property type="match status" value="1"/>
</dbReference>
<keyword evidence="5" id="KW-1185">Reference proteome</keyword>
<dbReference type="SUPFAM" id="SSF49464">
    <property type="entry name" value="Carboxypeptidase regulatory domain-like"/>
    <property type="match status" value="1"/>
</dbReference>
<dbReference type="Gene3D" id="2.170.130.10">
    <property type="entry name" value="TonB-dependent receptor, plug domain"/>
    <property type="match status" value="1"/>
</dbReference>
<proteinExistence type="inferred from homology"/>
<dbReference type="InterPro" id="IPR008969">
    <property type="entry name" value="CarboxyPept-like_regulatory"/>
</dbReference>
<dbReference type="InterPro" id="IPR037066">
    <property type="entry name" value="Plug_dom_sf"/>
</dbReference>
<accession>A0ABY8N617</accession>
<keyword evidence="1" id="KW-0812">Transmembrane</keyword>
<protein>
    <submittedName>
        <fullName evidence="4">TonB-dependent receptor plug domain-containing protein</fullName>
    </submittedName>
</protein>
<evidence type="ECO:0000313" key="4">
    <source>
        <dbReference type="EMBL" id="WGK95093.1"/>
    </source>
</evidence>
<reference evidence="4 5" key="1">
    <citation type="submission" date="2022-02" db="EMBL/GenBank/DDBJ databases">
        <authorList>
            <person name="Cha I.-T."/>
            <person name="Lee K.-E."/>
            <person name="Park S.-J."/>
        </authorList>
    </citation>
    <scope>NUCLEOTIDE SEQUENCE [LARGE SCALE GENOMIC DNA]</scope>
    <source>
        <strain evidence="4 5">K3R-10</strain>
    </source>
</reference>
<organism evidence="4 5">
    <name type="scientific">Flavobacterium keumense</name>
    <dbReference type="NCBI Taxonomy" id="1306518"/>
    <lineage>
        <taxon>Bacteria</taxon>
        <taxon>Pseudomonadati</taxon>
        <taxon>Bacteroidota</taxon>
        <taxon>Flavobacteriia</taxon>
        <taxon>Flavobacteriales</taxon>
        <taxon>Flavobacteriaceae</taxon>
        <taxon>Flavobacterium</taxon>
    </lineage>
</organism>
<dbReference type="Proteomes" id="UP001232117">
    <property type="component" value="Chromosome"/>
</dbReference>
<dbReference type="RefSeq" id="WP_264534292.1">
    <property type="nucleotide sequence ID" value="NZ_CP092332.1"/>
</dbReference>
<evidence type="ECO:0000313" key="5">
    <source>
        <dbReference type="Proteomes" id="UP001232117"/>
    </source>
</evidence>
<evidence type="ECO:0000259" key="3">
    <source>
        <dbReference type="Pfam" id="PF07715"/>
    </source>
</evidence>
<feature type="domain" description="TonB-dependent receptor plug" evidence="3">
    <location>
        <begin position="120"/>
        <end position="199"/>
    </location>
</feature>
<dbReference type="Pfam" id="PF07715">
    <property type="entry name" value="Plug"/>
    <property type="match status" value="1"/>
</dbReference>
<feature type="signal peptide" evidence="2">
    <location>
        <begin position="1"/>
        <end position="20"/>
    </location>
</feature>
<dbReference type="SUPFAM" id="SSF56935">
    <property type="entry name" value="Porins"/>
    <property type="match status" value="1"/>
</dbReference>
<gene>
    <name evidence="4" type="ORF">MG292_02375</name>
</gene>
<keyword evidence="1" id="KW-0998">Cell outer membrane</keyword>
<dbReference type="InterPro" id="IPR039426">
    <property type="entry name" value="TonB-dep_rcpt-like"/>
</dbReference>